<dbReference type="Proteomes" id="UP000298416">
    <property type="component" value="Unassembled WGS sequence"/>
</dbReference>
<evidence type="ECO:0000256" key="1">
    <source>
        <dbReference type="PROSITE-ProRule" id="PRU10060"/>
    </source>
</evidence>
<gene>
    <name evidence="3" type="ORF">SASPL_120662</name>
</gene>
<dbReference type="Gene3D" id="1.50.10.10">
    <property type="match status" value="1"/>
</dbReference>
<dbReference type="InterPro" id="IPR008928">
    <property type="entry name" value="6-hairpin_glycosidase_sf"/>
</dbReference>
<keyword evidence="1" id="KW-0624">Polysaccharide degradation</keyword>
<dbReference type="InterPro" id="IPR033126">
    <property type="entry name" value="Glyco_hydro_9_Asp/Glu_AS"/>
</dbReference>
<reference evidence="3" key="2">
    <citation type="submission" date="2020-08" db="EMBL/GenBank/DDBJ databases">
        <title>Plant Genome Project.</title>
        <authorList>
            <person name="Zhang R.-G."/>
        </authorList>
    </citation>
    <scope>NUCLEOTIDE SEQUENCE</scope>
    <source>
        <strain evidence="3">Huo1</strain>
        <tissue evidence="3">Leaf</tissue>
    </source>
</reference>
<accession>A0A8X8XV07</accession>
<feature type="region of interest" description="Disordered" evidence="2">
    <location>
        <begin position="90"/>
        <end position="109"/>
    </location>
</feature>
<dbReference type="GO" id="GO:0000272">
    <property type="term" value="P:polysaccharide catabolic process"/>
    <property type="evidence" value="ECO:0007669"/>
    <property type="project" value="UniProtKB-KW"/>
</dbReference>
<organism evidence="3">
    <name type="scientific">Salvia splendens</name>
    <name type="common">Scarlet sage</name>
    <dbReference type="NCBI Taxonomy" id="180675"/>
    <lineage>
        <taxon>Eukaryota</taxon>
        <taxon>Viridiplantae</taxon>
        <taxon>Streptophyta</taxon>
        <taxon>Embryophyta</taxon>
        <taxon>Tracheophyta</taxon>
        <taxon>Spermatophyta</taxon>
        <taxon>Magnoliopsida</taxon>
        <taxon>eudicotyledons</taxon>
        <taxon>Gunneridae</taxon>
        <taxon>Pentapetalae</taxon>
        <taxon>asterids</taxon>
        <taxon>lamiids</taxon>
        <taxon>Lamiales</taxon>
        <taxon>Lamiaceae</taxon>
        <taxon>Nepetoideae</taxon>
        <taxon>Mentheae</taxon>
        <taxon>Salviinae</taxon>
        <taxon>Salvia</taxon>
        <taxon>Salvia subgen. Calosphace</taxon>
        <taxon>core Calosphace</taxon>
    </lineage>
</organism>
<reference evidence="3" key="1">
    <citation type="submission" date="2018-01" db="EMBL/GenBank/DDBJ databases">
        <authorList>
            <person name="Mao J.F."/>
        </authorList>
    </citation>
    <scope>NUCLEOTIDE SEQUENCE</scope>
    <source>
        <strain evidence="3">Huo1</strain>
        <tissue evidence="3">Leaf</tissue>
    </source>
</reference>
<evidence type="ECO:0000256" key="2">
    <source>
        <dbReference type="SAM" id="MobiDB-lite"/>
    </source>
</evidence>
<evidence type="ECO:0000313" key="3">
    <source>
        <dbReference type="EMBL" id="KAG6418458.1"/>
    </source>
</evidence>
<dbReference type="InterPro" id="IPR012341">
    <property type="entry name" value="6hp_glycosidase-like_sf"/>
</dbReference>
<comment type="similarity">
    <text evidence="1">Belongs to the glycosyl hydrolase 9 (cellulase E) family.</text>
</comment>
<keyword evidence="1" id="KW-0378">Hydrolase</keyword>
<name>A0A8X8XV07_SALSN</name>
<keyword evidence="1" id="KW-0326">Glycosidase</keyword>
<proteinExistence type="inferred from homology"/>
<feature type="active site" evidence="1">
    <location>
        <position position="93"/>
    </location>
</feature>
<keyword evidence="1" id="KW-0119">Carbohydrate metabolism</keyword>
<protein>
    <submittedName>
        <fullName evidence="3">Uncharacterized protein</fullName>
    </submittedName>
</protein>
<evidence type="ECO:0000313" key="4">
    <source>
        <dbReference type="Proteomes" id="UP000298416"/>
    </source>
</evidence>
<dbReference type="GO" id="GO:0004553">
    <property type="term" value="F:hydrolase activity, hydrolyzing O-glycosyl compounds"/>
    <property type="evidence" value="ECO:0007669"/>
    <property type="project" value="UniProtKB-UniRule"/>
</dbReference>
<dbReference type="PROSITE" id="PS00698">
    <property type="entry name" value="GH9_3"/>
    <property type="match status" value="1"/>
</dbReference>
<keyword evidence="4" id="KW-1185">Reference proteome</keyword>
<dbReference type="EMBL" id="PNBA02000007">
    <property type="protein sequence ID" value="KAG6418458.1"/>
    <property type="molecule type" value="Genomic_DNA"/>
</dbReference>
<sequence length="120" mass="12816">MCKCMLKGNINVQRSDEVQGLCGSSHGAIYSTLTIYADALAKTNTTIQCHGGSVGSNDLLGLARYQAIGCKEGFSEWFVKDADNPNVIDKYTDSRDNYPQAEPSTSPNAPIVGVLARLAS</sequence>
<feature type="active site" evidence="1">
    <location>
        <position position="102"/>
    </location>
</feature>
<dbReference type="SUPFAM" id="SSF48208">
    <property type="entry name" value="Six-hairpin glycosidases"/>
    <property type="match status" value="1"/>
</dbReference>
<comment type="caution">
    <text evidence="3">The sequence shown here is derived from an EMBL/GenBank/DDBJ whole genome shotgun (WGS) entry which is preliminary data.</text>
</comment>
<dbReference type="AlphaFoldDB" id="A0A8X8XV07"/>